<dbReference type="EMBL" id="ML002223">
    <property type="protein sequence ID" value="RKP40155.1"/>
    <property type="molecule type" value="Genomic_DNA"/>
</dbReference>
<feature type="compositionally biased region" description="Gly residues" evidence="1">
    <location>
        <begin position="96"/>
        <end position="115"/>
    </location>
</feature>
<proteinExistence type="predicted"/>
<sequence>MKFTVALFTYATVQLVSAGTLPVDFLPTMTSLGTSQSGGLASSQSTEYSTRANPIKFDNVSEANWPEIKHSSPYIDAVNNVEGENSNQFEKRRGGHGAGHGGSGGGGGGGGGGGNSTSAATKLSNPFGILPRVKHYATDLYQNGWHTK</sequence>
<feature type="signal peptide" evidence="2">
    <location>
        <begin position="1"/>
        <end position="18"/>
    </location>
</feature>
<dbReference type="AlphaFoldDB" id="A0A4Q0A231"/>
<accession>A0A4Q0A231</accession>
<evidence type="ECO:0000313" key="4">
    <source>
        <dbReference type="Proteomes" id="UP000268162"/>
    </source>
</evidence>
<evidence type="ECO:0000256" key="1">
    <source>
        <dbReference type="SAM" id="MobiDB-lite"/>
    </source>
</evidence>
<keyword evidence="4" id="KW-1185">Reference proteome</keyword>
<reference evidence="4" key="1">
    <citation type="journal article" date="2018" name="Nat. Microbiol.">
        <title>Leveraging single-cell genomics to expand the fungal tree of life.</title>
        <authorList>
            <person name="Ahrendt S.R."/>
            <person name="Quandt C.A."/>
            <person name="Ciobanu D."/>
            <person name="Clum A."/>
            <person name="Salamov A."/>
            <person name="Andreopoulos B."/>
            <person name="Cheng J.F."/>
            <person name="Woyke T."/>
            <person name="Pelin A."/>
            <person name="Henrissat B."/>
            <person name="Reynolds N.K."/>
            <person name="Benny G.L."/>
            <person name="Smith M.E."/>
            <person name="James T.Y."/>
            <person name="Grigoriev I.V."/>
        </authorList>
    </citation>
    <scope>NUCLEOTIDE SEQUENCE [LARGE SCALE GENOMIC DNA]</scope>
    <source>
        <strain evidence="4">RSA 468</strain>
    </source>
</reference>
<protein>
    <submittedName>
        <fullName evidence="3">Uncharacterized protein</fullName>
    </submittedName>
</protein>
<organism evidence="3 4">
    <name type="scientific">Dimargaris cristalligena</name>
    <dbReference type="NCBI Taxonomy" id="215637"/>
    <lineage>
        <taxon>Eukaryota</taxon>
        <taxon>Fungi</taxon>
        <taxon>Fungi incertae sedis</taxon>
        <taxon>Zoopagomycota</taxon>
        <taxon>Kickxellomycotina</taxon>
        <taxon>Dimargaritomycetes</taxon>
        <taxon>Dimargaritales</taxon>
        <taxon>Dimargaritaceae</taxon>
        <taxon>Dimargaris</taxon>
    </lineage>
</organism>
<gene>
    <name evidence="3" type="ORF">BJ085DRAFT_41520</name>
</gene>
<evidence type="ECO:0000313" key="3">
    <source>
        <dbReference type="EMBL" id="RKP40155.1"/>
    </source>
</evidence>
<feature type="chain" id="PRO_5020231515" evidence="2">
    <location>
        <begin position="19"/>
        <end position="148"/>
    </location>
</feature>
<name>A0A4Q0A231_9FUNG</name>
<dbReference type="Proteomes" id="UP000268162">
    <property type="component" value="Unassembled WGS sequence"/>
</dbReference>
<feature type="region of interest" description="Disordered" evidence="1">
    <location>
        <begin position="81"/>
        <end position="119"/>
    </location>
</feature>
<evidence type="ECO:0000256" key="2">
    <source>
        <dbReference type="SAM" id="SignalP"/>
    </source>
</evidence>
<keyword evidence="2" id="KW-0732">Signal</keyword>